<dbReference type="Proteomes" id="UP000244896">
    <property type="component" value="Chromosome"/>
</dbReference>
<accession>A0A2U8E6W7</accession>
<proteinExistence type="predicted"/>
<name>A0A2U8E6W7_9BACT</name>
<protein>
    <submittedName>
        <fullName evidence="1">Uncharacterized protein</fullName>
    </submittedName>
</protein>
<evidence type="ECO:0000313" key="2">
    <source>
        <dbReference type="Proteomes" id="UP000244896"/>
    </source>
</evidence>
<evidence type="ECO:0000313" key="1">
    <source>
        <dbReference type="EMBL" id="AWI10324.1"/>
    </source>
</evidence>
<dbReference type="EMBL" id="CP023004">
    <property type="protein sequence ID" value="AWI10324.1"/>
    <property type="molecule type" value="Genomic_DNA"/>
</dbReference>
<gene>
    <name evidence="1" type="ORF">CKA38_14620</name>
</gene>
<keyword evidence="2" id="KW-1185">Reference proteome</keyword>
<dbReference type="AlphaFoldDB" id="A0A2U8E6W7"/>
<sequence>MDAATALTLLKTLIDTTEKLLPIVNELFKQGLITRAEQEDLRRRYESLKNKAREQFSAPHWQV</sequence>
<dbReference type="KEGG" id="elut:CKA38_14620"/>
<organism evidence="1 2">
    <name type="scientific">Ereboglobus luteus</name>
    <dbReference type="NCBI Taxonomy" id="1796921"/>
    <lineage>
        <taxon>Bacteria</taxon>
        <taxon>Pseudomonadati</taxon>
        <taxon>Verrucomicrobiota</taxon>
        <taxon>Opitutia</taxon>
        <taxon>Opitutales</taxon>
        <taxon>Opitutaceae</taxon>
        <taxon>Ereboglobus</taxon>
    </lineage>
</organism>
<reference evidence="1 2" key="1">
    <citation type="journal article" date="2018" name="Syst. Appl. Microbiol.">
        <title>Ereboglobus luteus gen. nov. sp. nov. from cockroach guts, and new insights into the oxygen relationship of the genera Opitutus and Didymococcus (Verrucomicrobia: Opitutaceae).</title>
        <authorList>
            <person name="Tegtmeier D."/>
            <person name="Belitz A."/>
            <person name="Radek R."/>
            <person name="Heimerl T."/>
            <person name="Brune A."/>
        </authorList>
    </citation>
    <scope>NUCLEOTIDE SEQUENCE [LARGE SCALE GENOMIC DNA]</scope>
    <source>
        <strain evidence="1 2">Ho45</strain>
    </source>
</reference>